<dbReference type="PANTHER" id="PTHR22950:SF332">
    <property type="entry name" value="AMINO ACID TRANSPORTER (EUROFUNG)"/>
    <property type="match status" value="1"/>
</dbReference>
<gene>
    <name evidence="8" type="ORF">EN45_104650</name>
</gene>
<dbReference type="GO" id="GO:0005302">
    <property type="term" value="F:L-tyrosine transmembrane transporter activity"/>
    <property type="evidence" value="ECO:0007669"/>
    <property type="project" value="TreeGrafter"/>
</dbReference>
<evidence type="ECO:0000256" key="4">
    <source>
        <dbReference type="ARBA" id="ARBA00022989"/>
    </source>
</evidence>
<feature type="transmembrane region" description="Helical" evidence="6">
    <location>
        <begin position="407"/>
        <end position="431"/>
    </location>
</feature>
<evidence type="ECO:0000259" key="7">
    <source>
        <dbReference type="Pfam" id="PF01490"/>
    </source>
</evidence>
<protein>
    <submittedName>
        <fullName evidence="8">Vacuolar amino acid transporter</fullName>
    </submittedName>
</protein>
<proteinExistence type="inferred from homology"/>
<feature type="domain" description="Amino acid transporter transmembrane" evidence="7">
    <location>
        <begin position="192"/>
        <end position="575"/>
    </location>
</feature>
<feature type="transmembrane region" description="Helical" evidence="6">
    <location>
        <begin position="333"/>
        <end position="353"/>
    </location>
</feature>
<dbReference type="Pfam" id="PF01490">
    <property type="entry name" value="Aa_trans"/>
    <property type="match status" value="1"/>
</dbReference>
<feature type="transmembrane region" description="Helical" evidence="6">
    <location>
        <begin position="373"/>
        <end position="395"/>
    </location>
</feature>
<dbReference type="PANTHER" id="PTHR22950">
    <property type="entry name" value="AMINO ACID TRANSPORTER"/>
    <property type="match status" value="1"/>
</dbReference>
<feature type="transmembrane region" description="Helical" evidence="6">
    <location>
        <begin position="222"/>
        <end position="243"/>
    </location>
</feature>
<reference evidence="8" key="1">
    <citation type="journal article" date="2014" name="Genome Announc.">
        <title>Complete sequencing and chromosome-scale genome assembly of the industrial progenitor strain P2niaD18 from the penicillin producer Penicillium chrysogenum.</title>
        <authorList>
            <person name="Specht T."/>
            <person name="Dahlmann T.A."/>
            <person name="Zadra I."/>
            <person name="Kurnsteiner H."/>
            <person name="Kuck U."/>
        </authorList>
    </citation>
    <scope>NUCLEOTIDE SEQUENCE [LARGE SCALE GENOMIC DNA]</scope>
    <source>
        <strain evidence="8">P2niaD18</strain>
    </source>
</reference>
<dbReference type="EMBL" id="CM002800">
    <property type="protein sequence ID" value="KZN86257.1"/>
    <property type="molecule type" value="Genomic_DNA"/>
</dbReference>
<evidence type="ECO:0000256" key="2">
    <source>
        <dbReference type="ARBA" id="ARBA00008066"/>
    </source>
</evidence>
<feature type="transmembrane region" description="Helical" evidence="6">
    <location>
        <begin position="555"/>
        <end position="579"/>
    </location>
</feature>
<evidence type="ECO:0000256" key="6">
    <source>
        <dbReference type="SAM" id="Phobius"/>
    </source>
</evidence>
<name>A0A167RP85_PENCH</name>
<organism evidence="8">
    <name type="scientific">Penicillium chrysogenum</name>
    <name type="common">Penicillium notatum</name>
    <dbReference type="NCBI Taxonomy" id="5076"/>
    <lineage>
        <taxon>Eukaryota</taxon>
        <taxon>Fungi</taxon>
        <taxon>Dikarya</taxon>
        <taxon>Ascomycota</taxon>
        <taxon>Pezizomycotina</taxon>
        <taxon>Eurotiomycetes</taxon>
        <taxon>Eurotiomycetidae</taxon>
        <taxon>Eurotiales</taxon>
        <taxon>Aspergillaceae</taxon>
        <taxon>Penicillium</taxon>
        <taxon>Penicillium chrysogenum species complex</taxon>
    </lineage>
</organism>
<sequence length="580" mass="64479">MMADTRAPEHPDNTGKVISRHLHPRFTGAYDGITEYDGDVRDTQATDYDGNRRSTFIGHGQQSSLKLQGGDIHRDLYRTEARLKRAGLDQRAATFSHPPRLETDDDLDITIHGEPGAFRRQFLRRNKRDFANKYAPNSFVEFLELYGRFAGEDLIESEDETDVESAGIPGNEVEPEIRPLLPIRESSQGDASDMKTFFTLLKAFIGTGIIFLPKAFRNGGMLFSSIALVTVSILTTISFHLLLQCQRRYGGGYGDIGESISSSHLRSLIRLSIATTQLGFVCAAIAFTANNLRSFIEGVATYNINTPSISTIIALQLVIIVPLAFIRKISRLGPVALLADVFIFIAIGYIYYYDISEISQRGLQPTVKLFDSNTFTLTIGSSIFMFEGIGLILPIQSSMSQPDRFDHILYIVMALITFLFATLGILSYGAFGSQTKINIISNFPQSDKFVNSVRLLFSLAVLVGTPVQLFPALRIMERKLFGRKSGQRDLLIKWKKNTFRTGIVVLCALVAALGARDLDKFVALVGSISCVPLIFVYPAYLHWKGIATTWWEKGGDMLIITVGVACMVYTTMVTVFLQFN</sequence>
<dbReference type="GO" id="GO:0005774">
    <property type="term" value="C:vacuolar membrane"/>
    <property type="evidence" value="ECO:0007669"/>
    <property type="project" value="TreeGrafter"/>
</dbReference>
<feature type="transmembrane region" description="Helical" evidence="6">
    <location>
        <begin position="268"/>
        <end position="289"/>
    </location>
</feature>
<keyword evidence="4 6" id="KW-1133">Transmembrane helix</keyword>
<keyword evidence="5 6" id="KW-0472">Membrane</keyword>
<evidence type="ECO:0000256" key="1">
    <source>
        <dbReference type="ARBA" id="ARBA00004141"/>
    </source>
</evidence>
<dbReference type="InterPro" id="IPR013057">
    <property type="entry name" value="AA_transpt_TM"/>
</dbReference>
<comment type="similarity">
    <text evidence="2">Belongs to the amino acid/polyamine transporter 2 family.</text>
</comment>
<feature type="transmembrane region" description="Helical" evidence="6">
    <location>
        <begin position="451"/>
        <end position="476"/>
    </location>
</feature>
<feature type="transmembrane region" description="Helical" evidence="6">
    <location>
        <begin position="309"/>
        <end position="326"/>
    </location>
</feature>
<comment type="subcellular location">
    <subcellularLocation>
        <location evidence="1">Membrane</location>
        <topology evidence="1">Multi-pass membrane protein</topology>
    </subcellularLocation>
</comment>
<evidence type="ECO:0000256" key="3">
    <source>
        <dbReference type="ARBA" id="ARBA00022692"/>
    </source>
</evidence>
<accession>A0A167RP85</accession>
<dbReference type="Proteomes" id="UP000076449">
    <property type="component" value="Chromosome III"/>
</dbReference>
<dbReference type="AlphaFoldDB" id="A0A167RP85"/>
<evidence type="ECO:0000256" key="5">
    <source>
        <dbReference type="ARBA" id="ARBA00023136"/>
    </source>
</evidence>
<keyword evidence="3 6" id="KW-0812">Transmembrane</keyword>
<feature type="transmembrane region" description="Helical" evidence="6">
    <location>
        <begin position="521"/>
        <end position="543"/>
    </location>
</feature>
<evidence type="ECO:0000313" key="8">
    <source>
        <dbReference type="EMBL" id="KZN86257.1"/>
    </source>
</evidence>